<gene>
    <name evidence="3" type="ORF">HIM_04477</name>
</gene>
<dbReference type="Pfam" id="PF24813">
    <property type="entry name" value="DUF7709"/>
    <property type="match status" value="1"/>
</dbReference>
<feature type="region of interest" description="Disordered" evidence="1">
    <location>
        <begin position="1"/>
        <end position="27"/>
    </location>
</feature>
<reference evidence="3 4" key="1">
    <citation type="journal article" date="2014" name="Genome Biol. Evol.">
        <title>Comparative genomics and transcriptomics analyses reveal divergent lifestyle features of nematode endoparasitic fungus Hirsutella minnesotensis.</title>
        <authorList>
            <person name="Lai Y."/>
            <person name="Liu K."/>
            <person name="Zhang X."/>
            <person name="Zhang X."/>
            <person name="Li K."/>
            <person name="Wang N."/>
            <person name="Shu C."/>
            <person name="Wu Y."/>
            <person name="Wang C."/>
            <person name="Bushley K.E."/>
            <person name="Xiang M."/>
            <person name="Liu X."/>
        </authorList>
    </citation>
    <scope>NUCLEOTIDE SEQUENCE [LARGE SCALE GENOMIC DNA]</scope>
    <source>
        <strain evidence="3 4">3608</strain>
    </source>
</reference>
<proteinExistence type="predicted"/>
<accession>A0A0F7ZL57</accession>
<dbReference type="EMBL" id="KQ030513">
    <property type="protein sequence ID" value="KJZ76021.1"/>
    <property type="molecule type" value="Genomic_DNA"/>
</dbReference>
<evidence type="ECO:0000313" key="4">
    <source>
        <dbReference type="Proteomes" id="UP000054481"/>
    </source>
</evidence>
<dbReference type="AlphaFoldDB" id="A0A0F7ZL57"/>
<dbReference type="OrthoDB" id="2359405at2759"/>
<evidence type="ECO:0000256" key="1">
    <source>
        <dbReference type="SAM" id="MobiDB-lite"/>
    </source>
</evidence>
<keyword evidence="4" id="KW-1185">Reference proteome</keyword>
<dbReference type="Proteomes" id="UP000054481">
    <property type="component" value="Unassembled WGS sequence"/>
</dbReference>
<name>A0A0F7ZL57_9HYPO</name>
<feature type="domain" description="DUF7709" evidence="2">
    <location>
        <begin position="3"/>
        <end position="99"/>
    </location>
</feature>
<protein>
    <recommendedName>
        <fullName evidence="2">DUF7709 domain-containing protein</fullName>
    </recommendedName>
</protein>
<sequence>MAEELQSINNKTLGTEPQSFPVVTLPSGQRVPTGTVGALLVNIKGYDQGDEQARAALTPAIRAAIPVLKGVGLFDLFAPREWIDGGSPGRRLVGELALEADEAKAAS</sequence>
<feature type="compositionally biased region" description="Polar residues" evidence="1">
    <location>
        <begin position="1"/>
        <end position="18"/>
    </location>
</feature>
<dbReference type="InterPro" id="IPR056126">
    <property type="entry name" value="DUF7709"/>
</dbReference>
<evidence type="ECO:0000313" key="3">
    <source>
        <dbReference type="EMBL" id="KJZ76021.1"/>
    </source>
</evidence>
<organism evidence="3 4">
    <name type="scientific">Hirsutella minnesotensis 3608</name>
    <dbReference type="NCBI Taxonomy" id="1043627"/>
    <lineage>
        <taxon>Eukaryota</taxon>
        <taxon>Fungi</taxon>
        <taxon>Dikarya</taxon>
        <taxon>Ascomycota</taxon>
        <taxon>Pezizomycotina</taxon>
        <taxon>Sordariomycetes</taxon>
        <taxon>Hypocreomycetidae</taxon>
        <taxon>Hypocreales</taxon>
        <taxon>Ophiocordycipitaceae</taxon>
        <taxon>Hirsutella</taxon>
    </lineage>
</organism>
<evidence type="ECO:0000259" key="2">
    <source>
        <dbReference type="Pfam" id="PF24813"/>
    </source>
</evidence>